<evidence type="ECO:0000256" key="4">
    <source>
        <dbReference type="ARBA" id="ARBA00022694"/>
    </source>
</evidence>
<evidence type="ECO:0000259" key="10">
    <source>
        <dbReference type="Pfam" id="PF23925"/>
    </source>
</evidence>
<evidence type="ECO:0000256" key="1">
    <source>
        <dbReference type="ARBA" id="ARBA00005043"/>
    </source>
</evidence>
<feature type="domain" description="ELP1 first N-terminal beta-propeller" evidence="7">
    <location>
        <begin position="31"/>
        <end position="335"/>
    </location>
</feature>
<feature type="domain" description="ELP1 three-helical bundle" evidence="11">
    <location>
        <begin position="1062"/>
        <end position="1226"/>
    </location>
</feature>
<keyword evidence="3 5" id="KW-0963">Cytoplasm</keyword>
<dbReference type="Pfam" id="PF23797">
    <property type="entry name" value="Beta-prop_ELP1_2nd"/>
    <property type="match status" value="1"/>
</dbReference>
<evidence type="ECO:0000256" key="6">
    <source>
        <dbReference type="SAM" id="MobiDB-lite"/>
    </source>
</evidence>
<dbReference type="InterPro" id="IPR056165">
    <property type="entry name" value="Beta-prop_ELP1_2nd"/>
</dbReference>
<dbReference type="STRING" id="7370.A0A1I8ML68"/>
<protein>
    <recommendedName>
        <fullName evidence="5">Elongator complex protein 1</fullName>
    </recommendedName>
</protein>
<dbReference type="EnsemblMetazoa" id="MDOA006091-RA">
    <property type="protein sequence ID" value="MDOA006091-PA"/>
    <property type="gene ID" value="MDOA006091"/>
</dbReference>
<comment type="similarity">
    <text evidence="2 5">Belongs to the ELP1/IKA1 family.</text>
</comment>
<dbReference type="PIRSF" id="PIRSF017233">
    <property type="entry name" value="IKAP"/>
    <property type="match status" value="1"/>
</dbReference>
<evidence type="ECO:0000313" key="14">
    <source>
        <dbReference type="RefSeq" id="XP_058986523.1"/>
    </source>
</evidence>
<evidence type="ECO:0000259" key="11">
    <source>
        <dbReference type="Pfam" id="PF23936"/>
    </source>
</evidence>
<comment type="function">
    <text evidence="5">Component of the elongator complex which is required for multiple tRNA modifications, including mcm5U (5-methoxycarbonylmethyl uridine), mcm5s2U (5-methoxycarbonylmethyl-2-thiouridine), and ncm5U (5-carbamoylmethyl uridine). The elongator complex catalyzes formation of carboxymethyluridine in the wobble base at position 34 in tRNAs.</text>
</comment>
<keyword evidence="13" id="KW-1185">Reference proteome</keyword>
<comment type="pathway">
    <text evidence="1">tRNA modification; 5-methoxycarbonylmethyl-2-thiouridine-tRNA biosynthesis.</text>
</comment>
<evidence type="ECO:0000313" key="13">
    <source>
        <dbReference type="Proteomes" id="UP001652621"/>
    </source>
</evidence>
<feature type="region of interest" description="Disordered" evidence="6">
    <location>
        <begin position="1132"/>
        <end position="1153"/>
    </location>
</feature>
<evidence type="ECO:0000259" key="8">
    <source>
        <dbReference type="Pfam" id="PF23797"/>
    </source>
</evidence>
<evidence type="ECO:0000313" key="12">
    <source>
        <dbReference type="EnsemblMetazoa" id="MDOA006091-PA"/>
    </source>
</evidence>
<dbReference type="GO" id="GO:0005634">
    <property type="term" value="C:nucleus"/>
    <property type="evidence" value="ECO:0007669"/>
    <property type="project" value="UniProtKB-SubCell"/>
</dbReference>
<evidence type="ECO:0000256" key="3">
    <source>
        <dbReference type="ARBA" id="ARBA00022490"/>
    </source>
</evidence>
<name>A0A1I8ML68_MUSDO</name>
<dbReference type="GO" id="GO:0002926">
    <property type="term" value="P:tRNA wobble base 5-methoxycarbonylmethyl-2-thiouridinylation"/>
    <property type="evidence" value="ECO:0007669"/>
    <property type="project" value="TreeGrafter"/>
</dbReference>
<proteinExistence type="inferred from homology"/>
<dbReference type="PANTHER" id="PTHR12747">
    <property type="entry name" value="ELONGATOR COMPLEX PROTEIN 1"/>
    <property type="match status" value="1"/>
</dbReference>
<dbReference type="InterPro" id="IPR056169">
    <property type="entry name" value="HB_ELP1"/>
</dbReference>
<evidence type="ECO:0000256" key="2">
    <source>
        <dbReference type="ARBA" id="ARBA00006086"/>
    </source>
</evidence>
<dbReference type="VEuPathDB" id="VectorBase:MDOMA2_019951"/>
<dbReference type="Pfam" id="PF23936">
    <property type="entry name" value="HB_ELP1"/>
    <property type="match status" value="1"/>
</dbReference>
<dbReference type="OrthoDB" id="40048at2759"/>
<organism evidence="12">
    <name type="scientific">Musca domestica</name>
    <name type="common">House fly</name>
    <dbReference type="NCBI Taxonomy" id="7370"/>
    <lineage>
        <taxon>Eukaryota</taxon>
        <taxon>Metazoa</taxon>
        <taxon>Ecdysozoa</taxon>
        <taxon>Arthropoda</taxon>
        <taxon>Hexapoda</taxon>
        <taxon>Insecta</taxon>
        <taxon>Pterygota</taxon>
        <taxon>Neoptera</taxon>
        <taxon>Endopterygota</taxon>
        <taxon>Diptera</taxon>
        <taxon>Brachycera</taxon>
        <taxon>Muscomorpha</taxon>
        <taxon>Muscoidea</taxon>
        <taxon>Muscidae</taxon>
        <taxon>Musca</taxon>
    </lineage>
</organism>
<keyword evidence="4" id="KW-0819">tRNA processing</keyword>
<reference evidence="12" key="1">
    <citation type="submission" date="2020-05" db="UniProtKB">
        <authorList>
            <consortium name="EnsemblMetazoa"/>
        </authorList>
    </citation>
    <scope>IDENTIFICATION</scope>
    <source>
        <strain evidence="12">Aabys</strain>
    </source>
</reference>
<dbReference type="InterPro" id="IPR056166">
    <property type="entry name" value="TPR_ELP1"/>
</dbReference>
<feature type="domain" description="ELP1 TPR" evidence="9">
    <location>
        <begin position="880"/>
        <end position="1037"/>
    </location>
</feature>
<dbReference type="KEGG" id="mde:101893523"/>
<dbReference type="PANTHER" id="PTHR12747:SF0">
    <property type="entry name" value="ELONGATOR COMPLEX PROTEIN 1"/>
    <property type="match status" value="1"/>
</dbReference>
<dbReference type="eggNOG" id="KOG1920">
    <property type="taxonomic scope" value="Eukaryota"/>
</dbReference>
<reference evidence="14" key="2">
    <citation type="submission" date="2025-05" db="UniProtKB">
        <authorList>
            <consortium name="RefSeq"/>
        </authorList>
    </citation>
    <scope>IDENTIFICATION</scope>
    <source>
        <strain evidence="14">Aabys</strain>
        <tissue evidence="14">Whole body</tissue>
    </source>
</reference>
<gene>
    <name evidence="12" type="primary">101893523</name>
    <name evidence="14" type="synonym">LOC131806448</name>
</gene>
<dbReference type="RefSeq" id="XP_058986523.1">
    <property type="nucleotide sequence ID" value="XM_059130540.1"/>
</dbReference>
<sequence>MRNLKLKYCLSHKVGIENPRILLVNPNSQKLVNERRYAVTESQLFAFDVVAQSKSVMAEVPDIVAAEYLALDNQICLATRGGEVLLVNPDTLEMNEGTFCDVGIECMAWSPDQEVVVFVTKEHNVVVMTCTYDPLTEHSLYDEQTEAEGGFVNVGWGKKETQFHGSEGKEAAKAKQEVDVPVNLEEINKDIIISWRADGAYFVVSYVSPSKGRTFKVFDKEGKLQFVAEKQANLYGPTAWRPSGNWIAVPQKLPNKSTIALFEKNGLRHREIVLPFDLEATPIEDLKWSSDSEILSIRTKTKIYLYTIGNYHWYLKQVLDFQDQEDAVTHYTWDSRIGEEKTLHILFQSGKYLIYKWYWAIDRLNRTGLVAVVDGNQLLLSDFSKAVIPPPMCTKTLQLEGAESGDSYITTVTLMQDAEDEVHLCILDSRNTIHYYKSHLSYVSTFTLQSRWSEEPASSDIPQMLPLQYGNLQWLGCFEGDSYLVVSFSHHDTSQIHFLAVGAPQGQKKVVQVAGIISCLMPSCQEEDCSLFYQLLDDNRIVQLDNVLYPGGETSFKRHLELPQNIDQMEIFTQRSDSAKTHTICLSNNQCLYVDDERIATDVTSFCMAGNYLTFTKLTSLHFLRLADMRLVDERRLERGAKLVTTVANSARTVLQMPRGNMEAICPRVLSLELVGALLDSQRYCLAFDVLRKQRINLNIICDHNLCTFMDKIDVFLEEIQNPNWLNLFLSDLQNEDFTKTMYSSNYKQDSQCYPEAFKIENKVELICKALCVRMEQSSEKRFRLPIITAYVKLRQIEKALELIWEEKKRESSVNNDSPAVGAEEALKYLLYLVDVNELYNVALGTYDFGLVLFVAQKSQKDPKEFLAFLNELKGYEPNYRKFKIDEHLRRFEKALLHIANCGREKFHEALEFIKRHEYYSRSLQAYQNDAECYGEICLAFADHLRANGKLEEASLLYERGGNLQQALLSAKHILDWQRALKLAKLSGQDVGQVALSLVAPLQEQGRYDEAYHLSKTYGQNPKDSLQCLIKGKLFLKAISEAQMQQGSDDNKTQDEGDDLITLVSNELLAYQSVLLNSITGDEELFKQHKDRLIQVRANRLKLAQFGGGDDDQVDIDECDLLSDTTSMRSSRYTASSRGTGKTFRSSKNRRKHERKILSLKPGNPFEDIALIDALYNQITRCFGQQQHVRDTCKAMLQLQQDSAARQLQASYKHLLSTMQNALDDIWIEEMLQSCGQQFLQGPNVDYTQLKNEQRYAMLSPIKRFKPQLSLADWEHQILQ</sequence>
<feature type="compositionally biased region" description="Polar residues" evidence="6">
    <location>
        <begin position="1132"/>
        <end position="1144"/>
    </location>
</feature>
<feature type="domain" description="ELP1 alpha-solenoid" evidence="10">
    <location>
        <begin position="668"/>
        <end position="873"/>
    </location>
</feature>
<dbReference type="GO" id="GO:0000049">
    <property type="term" value="F:tRNA binding"/>
    <property type="evidence" value="ECO:0007669"/>
    <property type="project" value="TreeGrafter"/>
</dbReference>
<dbReference type="Pfam" id="PF23878">
    <property type="entry name" value="TPR_ELP1"/>
    <property type="match status" value="1"/>
</dbReference>
<feature type="domain" description="ELP1 N-terminal second beta-propeller" evidence="8">
    <location>
        <begin position="372"/>
        <end position="644"/>
    </location>
</feature>
<evidence type="ECO:0000256" key="5">
    <source>
        <dbReference type="PIRNR" id="PIRNR017233"/>
    </source>
</evidence>
<dbReference type="Pfam" id="PF23925">
    <property type="entry name" value="A-sol_ELP1"/>
    <property type="match status" value="1"/>
</dbReference>
<dbReference type="AlphaFoldDB" id="A0A1I8ML68"/>
<dbReference type="InterPro" id="IPR056167">
    <property type="entry name" value="A-sol_ELP1"/>
</dbReference>
<dbReference type="InterPro" id="IPR006849">
    <property type="entry name" value="Elp1"/>
</dbReference>
<comment type="subcellular location">
    <subcellularLocation>
        <location evidence="5">Cytoplasm</location>
    </subcellularLocation>
    <subcellularLocation>
        <location evidence="5">Nucleus</location>
    </subcellularLocation>
</comment>
<evidence type="ECO:0000259" key="9">
    <source>
        <dbReference type="Pfam" id="PF23878"/>
    </source>
</evidence>
<dbReference type="InterPro" id="IPR056164">
    <property type="entry name" value="Beta-prop_ELP1_1st"/>
</dbReference>
<dbReference type="Proteomes" id="UP001652621">
    <property type="component" value="Unplaced"/>
</dbReference>
<keyword evidence="5" id="KW-0539">Nucleus</keyword>
<dbReference type="RefSeq" id="XP_005180878.3">
    <property type="nucleotide sequence ID" value="XM_005180821.4"/>
</dbReference>
<dbReference type="SUPFAM" id="SSF69322">
    <property type="entry name" value="Tricorn protease domain 2"/>
    <property type="match status" value="1"/>
</dbReference>
<evidence type="ECO:0000259" key="7">
    <source>
        <dbReference type="Pfam" id="PF04762"/>
    </source>
</evidence>
<dbReference type="GO" id="GO:0005829">
    <property type="term" value="C:cytosol"/>
    <property type="evidence" value="ECO:0007669"/>
    <property type="project" value="TreeGrafter"/>
</dbReference>
<accession>A0A1I8ML68</accession>
<dbReference type="UniPathway" id="UPA00988"/>
<dbReference type="Pfam" id="PF04762">
    <property type="entry name" value="Beta-prop_ELP1_1st"/>
    <property type="match status" value="1"/>
</dbReference>
<dbReference type="VEuPathDB" id="VectorBase:MDOA006091"/>
<dbReference type="GO" id="GO:0033588">
    <property type="term" value="C:elongator holoenzyme complex"/>
    <property type="evidence" value="ECO:0007669"/>
    <property type="project" value="InterPro"/>
</dbReference>